<comment type="caution">
    <text evidence="1">The sequence shown here is derived from an EMBL/GenBank/DDBJ whole genome shotgun (WGS) entry which is preliminary data.</text>
</comment>
<reference evidence="1" key="1">
    <citation type="submission" date="2019-08" db="EMBL/GenBank/DDBJ databases">
        <authorList>
            <person name="Kucharzyk K."/>
            <person name="Murdoch R.W."/>
            <person name="Higgins S."/>
            <person name="Loffler F."/>
        </authorList>
    </citation>
    <scope>NUCLEOTIDE SEQUENCE</scope>
</reference>
<dbReference type="EMBL" id="VSSQ01025157">
    <property type="protein sequence ID" value="MPM73110.1"/>
    <property type="molecule type" value="Genomic_DNA"/>
</dbReference>
<protein>
    <submittedName>
        <fullName evidence="1">Uncharacterized protein</fullName>
    </submittedName>
</protein>
<sequence>MRRALRVFAHAYGTKRFIDALTYFKRRYAQVFRAEGNVLFDNRRYELVVGVLEQQRRILAYFKRFFRVFGAHAINKDLAARRQVERVEVLCQR</sequence>
<gene>
    <name evidence="1" type="ORF">SDC9_120086</name>
</gene>
<organism evidence="1">
    <name type="scientific">bioreactor metagenome</name>
    <dbReference type="NCBI Taxonomy" id="1076179"/>
    <lineage>
        <taxon>unclassified sequences</taxon>
        <taxon>metagenomes</taxon>
        <taxon>ecological metagenomes</taxon>
    </lineage>
</organism>
<dbReference type="AlphaFoldDB" id="A0A645C5S4"/>
<evidence type="ECO:0000313" key="1">
    <source>
        <dbReference type="EMBL" id="MPM73110.1"/>
    </source>
</evidence>
<proteinExistence type="predicted"/>
<name>A0A645C5S4_9ZZZZ</name>
<accession>A0A645C5S4</accession>